<gene>
    <name evidence="1" type="ORF">PoB_002533200</name>
</gene>
<organism evidence="1 2">
    <name type="scientific">Plakobranchus ocellatus</name>
    <dbReference type="NCBI Taxonomy" id="259542"/>
    <lineage>
        <taxon>Eukaryota</taxon>
        <taxon>Metazoa</taxon>
        <taxon>Spiralia</taxon>
        <taxon>Lophotrochozoa</taxon>
        <taxon>Mollusca</taxon>
        <taxon>Gastropoda</taxon>
        <taxon>Heterobranchia</taxon>
        <taxon>Euthyneura</taxon>
        <taxon>Panpulmonata</taxon>
        <taxon>Sacoglossa</taxon>
        <taxon>Placobranchoidea</taxon>
        <taxon>Plakobranchidae</taxon>
        <taxon>Plakobranchus</taxon>
    </lineage>
</organism>
<proteinExistence type="predicted"/>
<protein>
    <recommendedName>
        <fullName evidence="3">Dipeptidylpeptidase IV N-terminal domain-containing protein</fullName>
    </recommendedName>
</protein>
<dbReference type="GO" id="GO:0005230">
    <property type="term" value="F:extracellular ligand-gated monoatomic ion channel activity"/>
    <property type="evidence" value="ECO:0007669"/>
    <property type="project" value="InterPro"/>
</dbReference>
<evidence type="ECO:0000313" key="1">
    <source>
        <dbReference type="EMBL" id="GFN98826.1"/>
    </source>
</evidence>
<dbReference type="AlphaFoldDB" id="A0AAV3ZW71"/>
<keyword evidence="2" id="KW-1185">Reference proteome</keyword>
<comment type="caution">
    <text evidence="1">The sequence shown here is derived from an EMBL/GenBank/DDBJ whole genome shotgun (WGS) entry which is preliminary data.</text>
</comment>
<accession>A0AAV3ZW71</accession>
<dbReference type="InterPro" id="IPR036734">
    <property type="entry name" value="Neur_chan_lig-bd_sf"/>
</dbReference>
<dbReference type="Proteomes" id="UP000735302">
    <property type="component" value="Unassembled WGS sequence"/>
</dbReference>
<dbReference type="EMBL" id="BLXT01002861">
    <property type="protein sequence ID" value="GFN98826.1"/>
    <property type="molecule type" value="Genomic_DNA"/>
</dbReference>
<sequence length="156" mass="17823">MSPEHFNRTWSNQLTFSDVKQSTCTICLSQNIVHRLCQSQPVTFTSAKHRNPILVILLMLLLTSPGCRAGTYRDSVSIYKDLVLNSDYSPDIRPIWNQSQTLYVLTTFELLSIVEVNDVTQTFSCNGFLWMGWLNEVRSKVTVSVWTCALYCSCQI</sequence>
<evidence type="ECO:0000313" key="2">
    <source>
        <dbReference type="Proteomes" id="UP000735302"/>
    </source>
</evidence>
<name>A0AAV3ZW71_9GAST</name>
<dbReference type="GO" id="GO:0016020">
    <property type="term" value="C:membrane"/>
    <property type="evidence" value="ECO:0007669"/>
    <property type="project" value="InterPro"/>
</dbReference>
<evidence type="ECO:0008006" key="3">
    <source>
        <dbReference type="Google" id="ProtNLM"/>
    </source>
</evidence>
<dbReference type="SUPFAM" id="SSF63712">
    <property type="entry name" value="Nicotinic receptor ligand binding domain-like"/>
    <property type="match status" value="1"/>
</dbReference>
<reference evidence="1 2" key="1">
    <citation type="journal article" date="2021" name="Elife">
        <title>Chloroplast acquisition without the gene transfer in kleptoplastic sea slugs, Plakobranchus ocellatus.</title>
        <authorList>
            <person name="Maeda T."/>
            <person name="Takahashi S."/>
            <person name="Yoshida T."/>
            <person name="Shimamura S."/>
            <person name="Takaki Y."/>
            <person name="Nagai Y."/>
            <person name="Toyoda A."/>
            <person name="Suzuki Y."/>
            <person name="Arimoto A."/>
            <person name="Ishii H."/>
            <person name="Satoh N."/>
            <person name="Nishiyama T."/>
            <person name="Hasebe M."/>
            <person name="Maruyama T."/>
            <person name="Minagawa J."/>
            <person name="Obokata J."/>
            <person name="Shigenobu S."/>
        </authorList>
    </citation>
    <scope>NUCLEOTIDE SEQUENCE [LARGE SCALE GENOMIC DNA]</scope>
</reference>
<dbReference type="Gene3D" id="2.70.170.10">
    <property type="entry name" value="Neurotransmitter-gated ion-channel ligand-binding domain"/>
    <property type="match status" value="1"/>
</dbReference>